<gene>
    <name evidence="7" type="ORF">I5M32_02645</name>
</gene>
<proteinExistence type="predicted"/>
<dbReference type="Pfam" id="PF03631">
    <property type="entry name" value="Virul_fac_BrkB"/>
    <property type="match status" value="1"/>
</dbReference>
<keyword evidence="4 6" id="KW-1133">Transmembrane helix</keyword>
<reference evidence="7 8" key="1">
    <citation type="submission" date="2020-12" db="EMBL/GenBank/DDBJ databases">
        <title>Bacterial novel species Pedobacter sp. SD-b isolated from soil.</title>
        <authorList>
            <person name="Jung H.-Y."/>
        </authorList>
    </citation>
    <scope>NUCLEOTIDE SEQUENCE [LARGE SCALE GENOMIC DNA]</scope>
    <source>
        <strain evidence="7 8">SD-b</strain>
    </source>
</reference>
<organism evidence="7 8">
    <name type="scientific">Pedobacter segetis</name>
    <dbReference type="NCBI Taxonomy" id="2793069"/>
    <lineage>
        <taxon>Bacteria</taxon>
        <taxon>Pseudomonadati</taxon>
        <taxon>Bacteroidota</taxon>
        <taxon>Sphingobacteriia</taxon>
        <taxon>Sphingobacteriales</taxon>
        <taxon>Sphingobacteriaceae</taxon>
        <taxon>Pedobacter</taxon>
    </lineage>
</organism>
<keyword evidence="5 6" id="KW-0472">Membrane</keyword>
<protein>
    <submittedName>
        <fullName evidence="7">YihY/virulence factor BrkB family protein</fullName>
    </submittedName>
</protein>
<dbReference type="PIRSF" id="PIRSF035875">
    <property type="entry name" value="RNase_BN"/>
    <property type="match status" value="1"/>
</dbReference>
<name>A0ABS1BGC3_9SPHI</name>
<evidence type="ECO:0000313" key="7">
    <source>
        <dbReference type="EMBL" id="MBK0381846.1"/>
    </source>
</evidence>
<evidence type="ECO:0000256" key="6">
    <source>
        <dbReference type="SAM" id="Phobius"/>
    </source>
</evidence>
<keyword evidence="2" id="KW-1003">Cell membrane</keyword>
<dbReference type="Proteomes" id="UP000660024">
    <property type="component" value="Unassembled WGS sequence"/>
</dbReference>
<keyword evidence="3 6" id="KW-0812">Transmembrane</keyword>
<comment type="subcellular location">
    <subcellularLocation>
        <location evidence="1">Cell membrane</location>
        <topology evidence="1">Multi-pass membrane protein</topology>
    </subcellularLocation>
</comment>
<evidence type="ECO:0000313" key="8">
    <source>
        <dbReference type="Proteomes" id="UP000660024"/>
    </source>
</evidence>
<dbReference type="RefSeq" id="WP_200584631.1">
    <property type="nucleotide sequence ID" value="NZ_JAEHFY010000003.1"/>
</dbReference>
<dbReference type="PANTHER" id="PTHR30213:SF0">
    <property type="entry name" value="UPF0761 MEMBRANE PROTEIN YIHY"/>
    <property type="match status" value="1"/>
</dbReference>
<evidence type="ECO:0000256" key="5">
    <source>
        <dbReference type="ARBA" id="ARBA00023136"/>
    </source>
</evidence>
<dbReference type="NCBIfam" id="TIGR00765">
    <property type="entry name" value="yihY_not_rbn"/>
    <property type="match status" value="1"/>
</dbReference>
<comment type="caution">
    <text evidence="7">The sequence shown here is derived from an EMBL/GenBank/DDBJ whole genome shotgun (WGS) entry which is preliminary data.</text>
</comment>
<feature type="transmembrane region" description="Helical" evidence="6">
    <location>
        <begin position="20"/>
        <end position="42"/>
    </location>
</feature>
<dbReference type="PANTHER" id="PTHR30213">
    <property type="entry name" value="INNER MEMBRANE PROTEIN YHJD"/>
    <property type="match status" value="1"/>
</dbReference>
<accession>A0ABS1BGC3</accession>
<dbReference type="InterPro" id="IPR017039">
    <property type="entry name" value="Virul_fac_BrkB"/>
</dbReference>
<feature type="transmembrane region" description="Helical" evidence="6">
    <location>
        <begin position="272"/>
        <end position="294"/>
    </location>
</feature>
<keyword evidence="8" id="KW-1185">Reference proteome</keyword>
<feature type="transmembrane region" description="Helical" evidence="6">
    <location>
        <begin position="57"/>
        <end position="76"/>
    </location>
</feature>
<feature type="transmembrane region" description="Helical" evidence="6">
    <location>
        <begin position="160"/>
        <end position="189"/>
    </location>
</feature>
<dbReference type="EMBL" id="JAEHFY010000003">
    <property type="protein sequence ID" value="MBK0381846.1"/>
    <property type="molecule type" value="Genomic_DNA"/>
</dbReference>
<feature type="transmembrane region" description="Helical" evidence="6">
    <location>
        <begin position="237"/>
        <end position="260"/>
    </location>
</feature>
<evidence type="ECO:0000256" key="1">
    <source>
        <dbReference type="ARBA" id="ARBA00004651"/>
    </source>
</evidence>
<feature type="transmembrane region" description="Helical" evidence="6">
    <location>
        <begin position="119"/>
        <end position="139"/>
    </location>
</feature>
<evidence type="ECO:0000256" key="2">
    <source>
        <dbReference type="ARBA" id="ARBA00022475"/>
    </source>
</evidence>
<feature type="transmembrane region" description="Helical" evidence="6">
    <location>
        <begin position="201"/>
        <end position="225"/>
    </location>
</feature>
<sequence>MLWLNKFLLRFKFYQTFIAWTKIIVLPGFSPLPLYTVASFFFQEIQKDSLVNKASSLAYNFMMALFPSIIFLFTLIPYIPIDNFQNQLMALISLLLPENAYLAFESTLEDIVKNQNSKLLSLGFILALFFATNGINTLMRAFNKSSLIVETRSWFKQRFVALNLTLLTAFSLIIGVAVMVIGEFVITFIRNELHLKDGAFWIYLIMISRWLIIIIVYFVTTSMLYRYGPANSKKWRFFSAGSWFATILAVLTSLGFSFYINNFGTYNKLYGSIGTLLVVMLWLYLNSLILLIGFELNASLDLSKRTVKIHKPRFNSFKNAPTEKLGQ</sequence>
<evidence type="ECO:0000256" key="3">
    <source>
        <dbReference type="ARBA" id="ARBA00022692"/>
    </source>
</evidence>
<evidence type="ECO:0000256" key="4">
    <source>
        <dbReference type="ARBA" id="ARBA00022989"/>
    </source>
</evidence>